<evidence type="ECO:0000259" key="9">
    <source>
        <dbReference type="Pfam" id="PF18565"/>
    </source>
</evidence>
<dbReference type="InterPro" id="IPR051913">
    <property type="entry name" value="GH2_Domain-Containing"/>
</dbReference>
<dbReference type="AlphaFoldDB" id="A0AA37KDJ3"/>
<evidence type="ECO:0000259" key="7">
    <source>
        <dbReference type="Pfam" id="PF02837"/>
    </source>
</evidence>
<dbReference type="InterPro" id="IPR040605">
    <property type="entry name" value="Glyco_hydro2_dom5"/>
</dbReference>
<dbReference type="InterPro" id="IPR008979">
    <property type="entry name" value="Galactose-bd-like_sf"/>
</dbReference>
<dbReference type="SUPFAM" id="SSF49785">
    <property type="entry name" value="Galactose-binding domain-like"/>
    <property type="match status" value="1"/>
</dbReference>
<dbReference type="PANTHER" id="PTHR42732:SF1">
    <property type="entry name" value="BETA-MANNOSIDASE"/>
    <property type="match status" value="1"/>
</dbReference>
<feature type="domain" description="Glycoside hydrolase family 2 catalytic" evidence="6">
    <location>
        <begin position="354"/>
        <end position="507"/>
    </location>
</feature>
<sequence>MVENLHSFSVLPNLERKTSLKERFVGILLVELPIYLLYHDGTDYVVKLSLIDIWNLDGKLKILFMQKRNLLVTIVFLFIGVCGMSAERIRQNFDFDWQFRLGEQGTYKTVQLPHDWSIGLDFSEEAGPESGYLPGGIGYYKKDFTVPLSYKGKRVSIVFDGIYHKATIYLNGREIDYHRYGYTSFETDLTPYLKYGENNTLSVRVDHSEKSRWYTGSGIYRHAWLQVTDPIHVKMWGTYVTTPQVSTSSATISCVTTVANVSTSAGKIEVEQQLVDAHGNSLKINGKRYAVRTDVVIPENGTKDIEQSFSISNPQLWSLENPHLYHLEIVLKQRGKVIDRYTTRFGVRTIHFDKDKGFFLNGKNIKMKGMCLHQDAGCLGVAVPDRSYERRLTILKEFGVNAIRCSHNPPSPEFLDYCDSIGFLVIDEAFDKWKSGYYEQFFDDCWQQDISDMIVRDRNHPSIILWSIGNELAEATRKDNVGVERATMLRDFVRKLEPTRPTMLALAPAYQDKFAAVTDVVGYNYSELSYIEDRKKHPERIGLISESYPYYSGLRPYEARDYSDKNPWNYVMEYDYICGSFMWAGIDYIGESMGWPSKGWAASPFDMCMDEKPRAAYFRAAWTDKPVVKMAVVDYSIDEDPGKDHWQTPPMVHDWTFPYTDSRVLPIHTPSNCDEVVLIDPRGKKYGPRKPKDYLNNTIVWNQPYRPGKVVVIGYKGGKEVCRDSIRTSKPVATHYTLTPDRSTLKADGQDLSFISLQLFDENGVPVRINDRMVTVRVEGDGRLMGIDSGEMRRELRFDSHSLPTYFGKCQIVVQAGRIKGTLKVIVQVEGLPEQVLNIECL</sequence>
<feature type="domain" description="Glycoside hydrolase family 2" evidence="9">
    <location>
        <begin position="738"/>
        <end position="836"/>
    </location>
</feature>
<dbReference type="EMBL" id="BQOB01000001">
    <property type="protein sequence ID" value="GKH79251.1"/>
    <property type="molecule type" value="Genomic_DNA"/>
</dbReference>
<dbReference type="GO" id="GO:0005975">
    <property type="term" value="P:carbohydrate metabolic process"/>
    <property type="evidence" value="ECO:0007669"/>
    <property type="project" value="InterPro"/>
</dbReference>
<dbReference type="GO" id="GO:0004553">
    <property type="term" value="F:hydrolase activity, hydrolyzing O-glycosyl compounds"/>
    <property type="evidence" value="ECO:0007669"/>
    <property type="project" value="InterPro"/>
</dbReference>
<dbReference type="InterPro" id="IPR006104">
    <property type="entry name" value="Glyco_hydro_2_N"/>
</dbReference>
<comment type="similarity">
    <text evidence="1">Belongs to the glycosyl hydrolase 2 family.</text>
</comment>
<evidence type="ECO:0000256" key="1">
    <source>
        <dbReference type="ARBA" id="ARBA00007401"/>
    </source>
</evidence>
<dbReference type="Gene3D" id="3.20.20.80">
    <property type="entry name" value="Glycosidases"/>
    <property type="match status" value="2"/>
</dbReference>
<dbReference type="PRINTS" id="PR00132">
    <property type="entry name" value="GLHYDRLASE2"/>
</dbReference>
<keyword evidence="3" id="KW-0326">Glycosidase</keyword>
<dbReference type="InterPro" id="IPR036156">
    <property type="entry name" value="Beta-gal/glucu_dom_sf"/>
</dbReference>
<accession>A0AA37KDJ3</accession>
<evidence type="ECO:0000256" key="2">
    <source>
        <dbReference type="ARBA" id="ARBA00022801"/>
    </source>
</evidence>
<evidence type="ECO:0000313" key="10">
    <source>
        <dbReference type="EMBL" id="GKH79251.1"/>
    </source>
</evidence>
<dbReference type="Pfam" id="PF02837">
    <property type="entry name" value="Glyco_hydro_2_N"/>
    <property type="match status" value="1"/>
</dbReference>
<dbReference type="Gene3D" id="2.60.40.10">
    <property type="entry name" value="Immunoglobulins"/>
    <property type="match status" value="3"/>
</dbReference>
<feature type="domain" description="Glycoside hydrolase family 2 immunoglobulin-like beta-sandwich" evidence="5">
    <location>
        <begin position="239"/>
        <end position="348"/>
    </location>
</feature>
<feature type="domain" description="DUF4982" evidence="8">
    <location>
        <begin position="664"/>
        <end position="722"/>
    </location>
</feature>
<keyword evidence="4" id="KW-0812">Transmembrane</keyword>
<dbReference type="InterPro" id="IPR017853">
    <property type="entry name" value="GH"/>
</dbReference>
<keyword evidence="2" id="KW-0378">Hydrolase</keyword>
<evidence type="ECO:0000259" key="5">
    <source>
        <dbReference type="Pfam" id="PF00703"/>
    </source>
</evidence>
<feature type="domain" description="Glycosyl hydrolases family 2 sugar binding" evidence="7">
    <location>
        <begin position="136"/>
        <end position="217"/>
    </location>
</feature>
<dbReference type="InterPro" id="IPR023232">
    <property type="entry name" value="Glyco_hydro_2_AS"/>
</dbReference>
<dbReference type="PANTHER" id="PTHR42732">
    <property type="entry name" value="BETA-GALACTOSIDASE"/>
    <property type="match status" value="1"/>
</dbReference>
<dbReference type="PROSITE" id="PS00608">
    <property type="entry name" value="GLYCOSYL_HYDROL_F2_2"/>
    <property type="match status" value="1"/>
</dbReference>
<dbReference type="Pfam" id="PF00703">
    <property type="entry name" value="Glyco_hydro_2"/>
    <property type="match status" value="1"/>
</dbReference>
<name>A0AA37KDJ3_9BACT</name>
<organism evidence="10 11">
    <name type="scientific">Phocaeicola dorei</name>
    <dbReference type="NCBI Taxonomy" id="357276"/>
    <lineage>
        <taxon>Bacteria</taxon>
        <taxon>Pseudomonadati</taxon>
        <taxon>Bacteroidota</taxon>
        <taxon>Bacteroidia</taxon>
        <taxon>Bacteroidales</taxon>
        <taxon>Bacteroidaceae</taxon>
        <taxon>Phocaeicola</taxon>
    </lineage>
</organism>
<evidence type="ECO:0000313" key="11">
    <source>
        <dbReference type="Proteomes" id="UP001055104"/>
    </source>
</evidence>
<evidence type="ECO:0000256" key="3">
    <source>
        <dbReference type="ARBA" id="ARBA00023295"/>
    </source>
</evidence>
<feature type="transmembrane region" description="Helical" evidence="4">
    <location>
        <begin position="69"/>
        <end position="86"/>
    </location>
</feature>
<dbReference type="InterPro" id="IPR032311">
    <property type="entry name" value="DUF4982"/>
</dbReference>
<protein>
    <submittedName>
        <fullName evidence="10">Beta-galactosidase</fullName>
    </submittedName>
</protein>
<dbReference type="InterPro" id="IPR013783">
    <property type="entry name" value="Ig-like_fold"/>
</dbReference>
<dbReference type="Pfam" id="PF18565">
    <property type="entry name" value="Glyco_hydro2_C5"/>
    <property type="match status" value="1"/>
</dbReference>
<dbReference type="Gene3D" id="2.60.120.260">
    <property type="entry name" value="Galactose-binding domain-like"/>
    <property type="match status" value="1"/>
</dbReference>
<dbReference type="InterPro" id="IPR006103">
    <property type="entry name" value="Glyco_hydro_2_cat"/>
</dbReference>
<dbReference type="Pfam" id="PF02836">
    <property type="entry name" value="Glyco_hydro_2_C"/>
    <property type="match status" value="1"/>
</dbReference>
<evidence type="ECO:0000259" key="6">
    <source>
        <dbReference type="Pfam" id="PF02836"/>
    </source>
</evidence>
<dbReference type="Pfam" id="PF16355">
    <property type="entry name" value="DUF4982"/>
    <property type="match status" value="1"/>
</dbReference>
<evidence type="ECO:0000256" key="4">
    <source>
        <dbReference type="SAM" id="Phobius"/>
    </source>
</evidence>
<keyword evidence="4" id="KW-1133">Transmembrane helix</keyword>
<comment type="caution">
    <text evidence="10">The sequence shown here is derived from an EMBL/GenBank/DDBJ whole genome shotgun (WGS) entry which is preliminary data.</text>
</comment>
<dbReference type="Proteomes" id="UP001055104">
    <property type="component" value="Unassembled WGS sequence"/>
</dbReference>
<keyword evidence="4" id="KW-0472">Membrane</keyword>
<reference evidence="10" key="1">
    <citation type="submission" date="2022-01" db="EMBL/GenBank/DDBJ databases">
        <title>Novel bile acid biosynthetic pathways are enriched in the microbiome of centenarians.</title>
        <authorList>
            <person name="Sato Y."/>
            <person name="Atarashi K."/>
            <person name="Plichta R.D."/>
            <person name="Arai Y."/>
            <person name="Sasajima S."/>
            <person name="Kearney M.S."/>
            <person name="Suda W."/>
            <person name="Takeshita K."/>
            <person name="Sasaki T."/>
            <person name="Okamoto S."/>
            <person name="Skelly N.A."/>
            <person name="Okamura Y."/>
            <person name="Vlamakis H."/>
            <person name="Li Y."/>
            <person name="Tanoue T."/>
            <person name="Takei H."/>
            <person name="Nittono H."/>
            <person name="Narushima S."/>
            <person name="Irie J."/>
            <person name="Itoh H."/>
            <person name="Moriya K."/>
            <person name="Sugiura Y."/>
            <person name="Suematsu M."/>
            <person name="Moritoki N."/>
            <person name="Shibata S."/>
            <person name="Littman R.D."/>
            <person name="Fischbach A.M."/>
            <person name="Uwamino Y."/>
            <person name="Inoue T."/>
            <person name="Honda A."/>
            <person name="Hattori M."/>
            <person name="Murai T."/>
            <person name="Xavier J.R."/>
            <person name="Hirose N."/>
            <person name="Honda K."/>
        </authorList>
    </citation>
    <scope>NUCLEOTIDE SEQUENCE</scope>
    <source>
        <strain evidence="10">CE91-St7</strain>
    </source>
</reference>
<dbReference type="InterPro" id="IPR006102">
    <property type="entry name" value="Ig-like_GH2"/>
</dbReference>
<dbReference type="InterPro" id="IPR006101">
    <property type="entry name" value="Glyco_hydro_2"/>
</dbReference>
<gene>
    <name evidence="10" type="ORF">CE91St7_01350</name>
</gene>
<dbReference type="SUPFAM" id="SSF51445">
    <property type="entry name" value="(Trans)glycosidases"/>
    <property type="match status" value="1"/>
</dbReference>
<dbReference type="SUPFAM" id="SSF49303">
    <property type="entry name" value="beta-Galactosidase/glucuronidase domain"/>
    <property type="match status" value="1"/>
</dbReference>
<proteinExistence type="inferred from homology"/>
<evidence type="ECO:0000259" key="8">
    <source>
        <dbReference type="Pfam" id="PF16355"/>
    </source>
</evidence>